<name>A0A0F9KQ64_9ZZZZ</name>
<sequence length="80" mass="9146">MKDTDIQQMLRFWGVTYALGSIIIVAVPLYISIRYGLALDLLGFMLYLCLVVLWAIASIVTSLAGLFSYKLFRKSLWRPK</sequence>
<evidence type="ECO:0000313" key="2">
    <source>
        <dbReference type="EMBL" id="KKM84294.1"/>
    </source>
</evidence>
<keyword evidence="1" id="KW-1133">Transmembrane helix</keyword>
<evidence type="ECO:0000256" key="1">
    <source>
        <dbReference type="SAM" id="Phobius"/>
    </source>
</evidence>
<dbReference type="EMBL" id="LAZR01007589">
    <property type="protein sequence ID" value="KKM84294.1"/>
    <property type="molecule type" value="Genomic_DNA"/>
</dbReference>
<accession>A0A0F9KQ64</accession>
<feature type="transmembrane region" description="Helical" evidence="1">
    <location>
        <begin position="45"/>
        <end position="72"/>
    </location>
</feature>
<organism evidence="2">
    <name type="scientific">marine sediment metagenome</name>
    <dbReference type="NCBI Taxonomy" id="412755"/>
    <lineage>
        <taxon>unclassified sequences</taxon>
        <taxon>metagenomes</taxon>
        <taxon>ecological metagenomes</taxon>
    </lineage>
</organism>
<protein>
    <submittedName>
        <fullName evidence="2">Uncharacterized protein</fullName>
    </submittedName>
</protein>
<gene>
    <name evidence="2" type="ORF">LCGC14_1300570</name>
</gene>
<feature type="transmembrane region" description="Helical" evidence="1">
    <location>
        <begin position="12"/>
        <end position="33"/>
    </location>
</feature>
<proteinExistence type="predicted"/>
<keyword evidence="1" id="KW-0472">Membrane</keyword>
<comment type="caution">
    <text evidence="2">The sequence shown here is derived from an EMBL/GenBank/DDBJ whole genome shotgun (WGS) entry which is preliminary data.</text>
</comment>
<reference evidence="2" key="1">
    <citation type="journal article" date="2015" name="Nature">
        <title>Complex archaea that bridge the gap between prokaryotes and eukaryotes.</title>
        <authorList>
            <person name="Spang A."/>
            <person name="Saw J.H."/>
            <person name="Jorgensen S.L."/>
            <person name="Zaremba-Niedzwiedzka K."/>
            <person name="Martijn J."/>
            <person name="Lind A.E."/>
            <person name="van Eijk R."/>
            <person name="Schleper C."/>
            <person name="Guy L."/>
            <person name="Ettema T.J."/>
        </authorList>
    </citation>
    <scope>NUCLEOTIDE SEQUENCE</scope>
</reference>
<dbReference type="AlphaFoldDB" id="A0A0F9KQ64"/>
<keyword evidence="1" id="KW-0812">Transmembrane</keyword>